<dbReference type="KEGG" id="mcub:MCBB_0728"/>
<dbReference type="AlphaFoldDB" id="A0A1D3L1C5"/>
<feature type="region of interest" description="Disordered" evidence="1">
    <location>
        <begin position="67"/>
        <end position="88"/>
    </location>
</feature>
<accession>A0A1D3L1C5</accession>
<dbReference type="InterPro" id="IPR019209">
    <property type="entry name" value="DUF2098"/>
</dbReference>
<dbReference type="Pfam" id="PF09871">
    <property type="entry name" value="DUF2098"/>
    <property type="match status" value="1"/>
</dbReference>
<dbReference type="EMBL" id="LT607756">
    <property type="protein sequence ID" value="SCG85299.1"/>
    <property type="molecule type" value="Genomic_DNA"/>
</dbReference>
<sequence length="109" mass="12158">MEVKDALGKTISKGFYVRYSGTGSAGTVIDLKSDESGNWAKVDATELWYQGQYLEIIDKVKYENLNHGKTSEPEETQTDREMTNKKLEKAKKIKLDDVDMSSELCDGGG</sequence>
<dbReference type="RefSeq" id="WP_071906484.1">
    <property type="nucleotide sequence ID" value="NZ_LT607756.1"/>
</dbReference>
<feature type="compositionally biased region" description="Basic and acidic residues" evidence="1">
    <location>
        <begin position="67"/>
        <end position="87"/>
    </location>
</feature>
<evidence type="ECO:0000256" key="1">
    <source>
        <dbReference type="SAM" id="MobiDB-lite"/>
    </source>
</evidence>
<keyword evidence="3" id="KW-1185">Reference proteome</keyword>
<gene>
    <name evidence="2" type="ORF">MCBB_0728</name>
</gene>
<evidence type="ECO:0008006" key="4">
    <source>
        <dbReference type="Google" id="ProtNLM"/>
    </source>
</evidence>
<evidence type="ECO:0000313" key="2">
    <source>
        <dbReference type="EMBL" id="SCG85299.1"/>
    </source>
</evidence>
<dbReference type="STRING" id="118062.MCBB_0728"/>
<dbReference type="OrthoDB" id="52973at2157"/>
<evidence type="ECO:0000313" key="3">
    <source>
        <dbReference type="Proteomes" id="UP000094707"/>
    </source>
</evidence>
<protein>
    <recommendedName>
        <fullName evidence="4">DUF2098 domain-containing protein</fullName>
    </recommendedName>
</protein>
<name>A0A1D3L1C5_9EURY</name>
<dbReference type="GeneID" id="30411582"/>
<reference evidence="2 3" key="1">
    <citation type="submission" date="2016-08" db="EMBL/GenBank/DDBJ databases">
        <authorList>
            <person name="Seilhamer J.J."/>
        </authorList>
    </citation>
    <scope>NUCLEOTIDE SEQUENCE [LARGE SCALE GENOMIC DNA]</scope>
    <source>
        <strain evidence="2">Buetzberg</strain>
    </source>
</reference>
<proteinExistence type="predicted"/>
<organism evidence="2 3">
    <name type="scientific">Methanobacterium congolense</name>
    <dbReference type="NCBI Taxonomy" id="118062"/>
    <lineage>
        <taxon>Archaea</taxon>
        <taxon>Methanobacteriati</taxon>
        <taxon>Methanobacteriota</taxon>
        <taxon>Methanomada group</taxon>
        <taxon>Methanobacteria</taxon>
        <taxon>Methanobacteriales</taxon>
        <taxon>Methanobacteriaceae</taxon>
        <taxon>Methanobacterium</taxon>
    </lineage>
</organism>
<dbReference type="Proteomes" id="UP000094707">
    <property type="component" value="Chromosome I"/>
</dbReference>